<feature type="domain" description="Reticulon" evidence="7">
    <location>
        <begin position="36"/>
        <end position="220"/>
    </location>
</feature>
<dbReference type="AlphaFoldDB" id="A0A1U7ZNP6"/>
<dbReference type="KEGG" id="nnu:104594454"/>
<keyword evidence="2 6" id="KW-0812">Transmembrane</keyword>
<reference evidence="9" key="1">
    <citation type="submission" date="2025-08" db="UniProtKB">
        <authorList>
            <consortium name="RefSeq"/>
        </authorList>
    </citation>
    <scope>IDENTIFICATION</scope>
</reference>
<dbReference type="GO" id="GO:0009617">
    <property type="term" value="P:response to bacterium"/>
    <property type="evidence" value="ECO:0007669"/>
    <property type="project" value="InterPro"/>
</dbReference>
<protein>
    <recommendedName>
        <fullName evidence="6">Reticulon-like protein</fullName>
    </recommendedName>
</protein>
<name>A0A1U7ZNP6_NELNU</name>
<dbReference type="InParanoid" id="A0A1U7ZNP6"/>
<dbReference type="InterPro" id="IPR003388">
    <property type="entry name" value="Reticulon"/>
</dbReference>
<feature type="transmembrane region" description="Helical" evidence="6">
    <location>
        <begin position="141"/>
        <end position="159"/>
    </location>
</feature>
<dbReference type="Proteomes" id="UP000189703">
    <property type="component" value="Unplaced"/>
</dbReference>
<evidence type="ECO:0000313" key="8">
    <source>
        <dbReference type="Proteomes" id="UP000189703"/>
    </source>
</evidence>
<dbReference type="RefSeq" id="XP_010253410.1">
    <property type="nucleotide sequence ID" value="XM_010255108.2"/>
</dbReference>
<keyword evidence="5 6" id="KW-0472">Membrane</keyword>
<gene>
    <name evidence="9" type="primary">LOC104594454</name>
</gene>
<evidence type="ECO:0000256" key="5">
    <source>
        <dbReference type="ARBA" id="ARBA00023136"/>
    </source>
</evidence>
<keyword evidence="3 6" id="KW-0256">Endoplasmic reticulum</keyword>
<dbReference type="GO" id="GO:0005789">
    <property type="term" value="C:endoplasmic reticulum membrane"/>
    <property type="evidence" value="ECO:0007669"/>
    <property type="project" value="UniProtKB-SubCell"/>
</dbReference>
<dbReference type="GeneID" id="104594454"/>
<proteinExistence type="predicted"/>
<evidence type="ECO:0000256" key="2">
    <source>
        <dbReference type="ARBA" id="ARBA00022692"/>
    </source>
</evidence>
<evidence type="ECO:0000256" key="4">
    <source>
        <dbReference type="ARBA" id="ARBA00022989"/>
    </source>
</evidence>
<sequence>MSTYDSSSDSDEHPATSIKLFGRQRPLHAILGGGRAADVLLWRNKKISAAVLIGVTSAWFLFEVVEYNLITLLCYLCITTMIFVFAWCNVAHIFLSRPPEIHINELISESRTKEIALIFRTKLNSFLSILYDIARGKDIKLFILFIAFLWIVSALGTYFSTLNLLYLGFLCIQTLPALYERYEHDVDQFASKGNRDMKKFYQKLDSKVLIKIPRRPVKKN</sequence>
<comment type="subcellular location">
    <subcellularLocation>
        <location evidence="1 6">Endoplasmic reticulum membrane</location>
        <topology evidence="1 6">Multi-pass membrane protein</topology>
    </subcellularLocation>
</comment>
<organism evidence="8 9">
    <name type="scientific">Nelumbo nucifera</name>
    <name type="common">Sacred lotus</name>
    <dbReference type="NCBI Taxonomy" id="4432"/>
    <lineage>
        <taxon>Eukaryota</taxon>
        <taxon>Viridiplantae</taxon>
        <taxon>Streptophyta</taxon>
        <taxon>Embryophyta</taxon>
        <taxon>Tracheophyta</taxon>
        <taxon>Spermatophyta</taxon>
        <taxon>Magnoliopsida</taxon>
        <taxon>Proteales</taxon>
        <taxon>Nelumbonaceae</taxon>
        <taxon>Nelumbo</taxon>
    </lineage>
</organism>
<evidence type="ECO:0000256" key="3">
    <source>
        <dbReference type="ARBA" id="ARBA00022824"/>
    </source>
</evidence>
<dbReference type="OMA" id="VEYHASQ"/>
<evidence type="ECO:0000313" key="9">
    <source>
        <dbReference type="RefSeq" id="XP_010253410.1"/>
    </source>
</evidence>
<keyword evidence="8" id="KW-1185">Reference proteome</keyword>
<keyword evidence="4 6" id="KW-1133">Transmembrane helix</keyword>
<evidence type="ECO:0000256" key="1">
    <source>
        <dbReference type="ARBA" id="ARBA00004477"/>
    </source>
</evidence>
<dbReference type="eggNOG" id="KOG1792">
    <property type="taxonomic scope" value="Eukaryota"/>
</dbReference>
<accession>A0A1U7ZNP6</accession>
<dbReference type="PANTHER" id="PTHR10994">
    <property type="entry name" value="RETICULON"/>
    <property type="match status" value="1"/>
</dbReference>
<feature type="transmembrane region" description="Helical" evidence="6">
    <location>
        <begin position="72"/>
        <end position="95"/>
    </location>
</feature>
<dbReference type="Pfam" id="PF02453">
    <property type="entry name" value="Reticulon"/>
    <property type="match status" value="1"/>
</dbReference>
<evidence type="ECO:0000256" key="6">
    <source>
        <dbReference type="RuleBase" id="RU363132"/>
    </source>
</evidence>
<feature type="transmembrane region" description="Helical" evidence="6">
    <location>
        <begin position="47"/>
        <end position="65"/>
    </location>
</feature>
<dbReference type="PANTHER" id="PTHR10994:SF85">
    <property type="entry name" value="RETICULON-LIKE PROTEIN B9"/>
    <property type="match status" value="1"/>
</dbReference>
<dbReference type="OrthoDB" id="567788at2759"/>
<evidence type="ECO:0000259" key="7">
    <source>
        <dbReference type="PROSITE" id="PS50845"/>
    </source>
</evidence>
<dbReference type="InterPro" id="IPR045064">
    <property type="entry name" value="Reticulon-like"/>
</dbReference>
<dbReference type="FunCoup" id="A0A1U7ZNP6">
    <property type="interactions" value="186"/>
</dbReference>
<dbReference type="PROSITE" id="PS50845">
    <property type="entry name" value="RETICULON"/>
    <property type="match status" value="1"/>
</dbReference>